<dbReference type="AlphaFoldDB" id="A0AAN5I012"/>
<keyword evidence="3" id="KW-1185">Reference proteome</keyword>
<dbReference type="PANTHER" id="PTHR34851">
    <property type="entry name" value="PROTEIN CBG05235-RELATED"/>
    <property type="match status" value="1"/>
</dbReference>
<feature type="transmembrane region" description="Helical" evidence="1">
    <location>
        <begin position="21"/>
        <end position="48"/>
    </location>
</feature>
<feature type="transmembrane region" description="Helical" evidence="1">
    <location>
        <begin position="87"/>
        <end position="111"/>
    </location>
</feature>
<evidence type="ECO:0000313" key="2">
    <source>
        <dbReference type="EMBL" id="GMR46947.1"/>
    </source>
</evidence>
<name>A0AAN5I012_9BILA</name>
<dbReference type="EMBL" id="BTRK01000004">
    <property type="protein sequence ID" value="GMR46947.1"/>
    <property type="molecule type" value="Genomic_DNA"/>
</dbReference>
<keyword evidence="1" id="KW-0812">Transmembrane</keyword>
<organism evidence="2 3">
    <name type="scientific">Pristionchus mayeri</name>
    <dbReference type="NCBI Taxonomy" id="1317129"/>
    <lineage>
        <taxon>Eukaryota</taxon>
        <taxon>Metazoa</taxon>
        <taxon>Ecdysozoa</taxon>
        <taxon>Nematoda</taxon>
        <taxon>Chromadorea</taxon>
        <taxon>Rhabditida</taxon>
        <taxon>Rhabditina</taxon>
        <taxon>Diplogasteromorpha</taxon>
        <taxon>Diplogasteroidea</taxon>
        <taxon>Neodiplogasteridae</taxon>
        <taxon>Pristionchus</taxon>
    </lineage>
</organism>
<comment type="caution">
    <text evidence="2">The sequence shown here is derived from an EMBL/GenBank/DDBJ whole genome shotgun (WGS) entry which is preliminary data.</text>
</comment>
<evidence type="ECO:0000313" key="3">
    <source>
        <dbReference type="Proteomes" id="UP001328107"/>
    </source>
</evidence>
<protein>
    <submittedName>
        <fullName evidence="2">Uncharacterized protein</fullName>
    </submittedName>
</protein>
<feature type="non-terminal residue" evidence="2">
    <location>
        <position position="1"/>
    </location>
</feature>
<proteinExistence type="predicted"/>
<evidence type="ECO:0000256" key="1">
    <source>
        <dbReference type="SAM" id="Phobius"/>
    </source>
</evidence>
<gene>
    <name evidence="2" type="ORF">PMAYCL1PPCAC_17142</name>
</gene>
<reference evidence="3" key="1">
    <citation type="submission" date="2022-10" db="EMBL/GenBank/DDBJ databases">
        <title>Genome assembly of Pristionchus species.</title>
        <authorList>
            <person name="Yoshida K."/>
            <person name="Sommer R.J."/>
        </authorList>
    </citation>
    <scope>NUCLEOTIDE SEQUENCE [LARGE SCALE GENOMIC DNA]</scope>
    <source>
        <strain evidence="3">RS5460</strain>
    </source>
</reference>
<feature type="transmembrane region" description="Helical" evidence="1">
    <location>
        <begin position="60"/>
        <end position="80"/>
    </location>
</feature>
<keyword evidence="1" id="KW-1133">Transmembrane helix</keyword>
<keyword evidence="1" id="KW-0472">Membrane</keyword>
<feature type="transmembrane region" description="Helical" evidence="1">
    <location>
        <begin position="117"/>
        <end position="140"/>
    </location>
</feature>
<dbReference type="PANTHER" id="PTHR34851:SF5">
    <property type="entry name" value="MARVEL DOMAIN-CONTAINING PROTEIN"/>
    <property type="match status" value="1"/>
</dbReference>
<accession>A0AAN5I012</accession>
<sequence>HPSSSLSSSNMVYQHPMFTHRICCCSATVASQVMACIAIILSALIAVGNWLSDDPIYLNIYQTILVATEIIACVLVFVACCTLRPAFVLPIIIIQVWNTISILGTAIWFFIDVWTILTAWGVVYYICLYAFSILISLFVLHCHTCCYKVLVFKHHAAHHHHAGAAAYA</sequence>
<dbReference type="Proteomes" id="UP001328107">
    <property type="component" value="Unassembled WGS sequence"/>
</dbReference>